<accession>V5YNG2</accession>
<dbReference type="GO" id="GO:0019825">
    <property type="term" value="F:oxygen binding"/>
    <property type="evidence" value="ECO:0007669"/>
    <property type="project" value="InterPro"/>
</dbReference>
<dbReference type="InterPro" id="IPR000971">
    <property type="entry name" value="Globin"/>
</dbReference>
<keyword evidence="1" id="KW-0813">Transport</keyword>
<keyword evidence="1" id="KW-0561">Oxygen transport</keyword>
<reference evidence="3" key="1">
    <citation type="submission" date="2013-11" db="EMBL/GenBank/DDBJ databases">
        <title>The genome of the anhydrobiotic midge reveals evolution of complete desiccation tolerance.</title>
        <authorList>
            <person name="Gusev O."/>
            <person name="Suetsugu Y."/>
            <person name="Cornette R."/>
            <person name="Kawashima T."/>
            <person name="Logacheva M."/>
            <person name="Kondrashov A."/>
            <person name="Penin A."/>
            <person name="Hatanaka R."/>
            <person name="Kikuta S."/>
            <person name="Shimura S."/>
            <person name="Katayose Y."/>
            <person name="Matsumoto T."/>
            <person name="Shagimardanova E."/>
            <person name="Alexeev D."/>
            <person name="Govorun V."/>
            <person name="Wisecaver J."/>
            <person name="Mikheyev A."/>
            <person name="Koyanagi R."/>
            <person name="Nishiyama T."/>
            <person name="Shigenobu S."/>
            <person name="Shibata F.T."/>
            <person name="Galygina V."/>
            <person name="Hasebe M."/>
            <person name="Okuda T."/>
            <person name="Satoh N."/>
            <person name="Kikawada T."/>
        </authorList>
    </citation>
    <scope>NUCLEOTIDE SEQUENCE</scope>
</reference>
<dbReference type="GO" id="GO:0020037">
    <property type="term" value="F:heme binding"/>
    <property type="evidence" value="ECO:0007669"/>
    <property type="project" value="InterPro"/>
</dbReference>
<evidence type="ECO:0000313" key="3">
    <source>
        <dbReference type="EMBL" id="BAO18451.1"/>
    </source>
</evidence>
<dbReference type="Pfam" id="PF00042">
    <property type="entry name" value="Globin"/>
    <property type="match status" value="1"/>
</dbReference>
<dbReference type="InterPro" id="IPR044399">
    <property type="entry name" value="Mb-like_M"/>
</dbReference>
<dbReference type="AlphaFoldDB" id="V5YNG2"/>
<dbReference type="EMBL" id="AB872492">
    <property type="protein sequence ID" value="BAO18451.1"/>
    <property type="molecule type" value="mRNA"/>
</dbReference>
<feature type="domain" description="Globin" evidence="2">
    <location>
        <begin position="43"/>
        <end position="145"/>
    </location>
</feature>
<name>V5YNG2_9DIPT</name>
<keyword evidence="1" id="KW-0408">Iron</keyword>
<comment type="similarity">
    <text evidence="1">Belongs to the globin family.</text>
</comment>
<evidence type="ECO:0000256" key="1">
    <source>
        <dbReference type="RuleBase" id="RU000356"/>
    </source>
</evidence>
<sequence length="159" mass="18316">MGNVIRRRALRDHDNDYSNPEITELSFDEIEIVQKSWKIPASKVFIAFRNTPLLMLKGTPGFRAHASRIFNVFSSVIDALDKDPDMEGIKHIVAEVGRSHAKRQIKKRSYVELRIIILEVISEMCKLDDDGIVAWSKLLDIIYHILFECIDGRDSQFSQ</sequence>
<keyword evidence="1" id="KW-0479">Metal-binding</keyword>
<keyword evidence="1" id="KW-0349">Heme</keyword>
<organism evidence="3">
    <name type="scientific">Polypedilum nubifer</name>
    <dbReference type="NCBI Taxonomy" id="54969"/>
    <lineage>
        <taxon>Eukaryota</taxon>
        <taxon>Metazoa</taxon>
        <taxon>Ecdysozoa</taxon>
        <taxon>Arthropoda</taxon>
        <taxon>Hexapoda</taxon>
        <taxon>Insecta</taxon>
        <taxon>Pterygota</taxon>
        <taxon>Neoptera</taxon>
        <taxon>Endopterygota</taxon>
        <taxon>Diptera</taxon>
        <taxon>Nematocera</taxon>
        <taxon>Chironomoidea</taxon>
        <taxon>Chironomidae</taxon>
        <taxon>Chironominae</taxon>
        <taxon>Polypedilum</taxon>
        <taxon>Polypedilum</taxon>
    </lineage>
</organism>
<gene>
    <name evidence="3" type="primary">PnHb24</name>
</gene>
<dbReference type="SUPFAM" id="SSF46458">
    <property type="entry name" value="Globin-like"/>
    <property type="match status" value="1"/>
</dbReference>
<protein>
    <submittedName>
        <fullName evidence="3">Globin</fullName>
    </submittedName>
</protein>
<dbReference type="InterPro" id="IPR009050">
    <property type="entry name" value="Globin-like_sf"/>
</dbReference>
<evidence type="ECO:0000259" key="2">
    <source>
        <dbReference type="Pfam" id="PF00042"/>
    </source>
</evidence>
<dbReference type="CDD" id="cd01040">
    <property type="entry name" value="Mb-like"/>
    <property type="match status" value="1"/>
</dbReference>
<proteinExistence type="evidence at transcript level"/>
<dbReference type="Gene3D" id="1.10.490.10">
    <property type="entry name" value="Globins"/>
    <property type="match status" value="1"/>
</dbReference>
<dbReference type="InterPro" id="IPR012292">
    <property type="entry name" value="Globin/Proto"/>
</dbReference>
<dbReference type="GO" id="GO:0005344">
    <property type="term" value="F:oxygen carrier activity"/>
    <property type="evidence" value="ECO:0007669"/>
    <property type="project" value="UniProtKB-KW"/>
</dbReference>